<dbReference type="PROSITE" id="PS00678">
    <property type="entry name" value="WD_REPEATS_1"/>
    <property type="match status" value="1"/>
</dbReference>
<dbReference type="InterPro" id="IPR015943">
    <property type="entry name" value="WD40/YVTN_repeat-like_dom_sf"/>
</dbReference>
<feature type="repeat" description="WD" evidence="3">
    <location>
        <begin position="218"/>
        <end position="260"/>
    </location>
</feature>
<dbReference type="InterPro" id="IPR001680">
    <property type="entry name" value="WD40_rpt"/>
</dbReference>
<sequence>MDLLQGTYAKASDEEDEENVARSITCAKRRRSEGHSFHGLRSLLMSNHSCLSVGEPDQARLVAGRYISKRERAMLLASSTKPLDFQPPVIMSSDDGSLSDTDIPVDIKLQLKGQCKTYAHKNNISGNLVHTLKGHSKAINSIQWSHNYAHLLASAGMDQSVVIWNVWSKSQKKVCTFSHHKAAVKDVRWCPKGLFLLSCGYDYSSRLIDVEKGVETHLFKEDQVVESIRFHPTDLNLFLSGGSKGIIRLWDTRVKKVIHEYLRHLGPVLDVEFSVDGKHFISSTDTSRSNISENAIIVWDVSRQIPLSNQVYTEAFTCPCIRYHPSNTCFVAQSNGNYIAIFSAKPPFRLDVYKRFENHGVWGYPIKCNFNSDGEELASGSSDGSIYFYDYKSTKLSRKMKVFEEPCIDVAFHPSIPSVVASCSWSGEISVFD</sequence>
<dbReference type="InterPro" id="IPR036322">
    <property type="entry name" value="WD40_repeat_dom_sf"/>
</dbReference>
<dbReference type="EMBL" id="JBBWWQ010000006">
    <property type="protein sequence ID" value="KAK8944195.1"/>
    <property type="molecule type" value="Genomic_DNA"/>
</dbReference>
<dbReference type="PROSITE" id="PS50082">
    <property type="entry name" value="WD_REPEATS_2"/>
    <property type="match status" value="3"/>
</dbReference>
<gene>
    <name evidence="4" type="ORF">KSP39_PZI007873</name>
</gene>
<dbReference type="SUPFAM" id="SSF50978">
    <property type="entry name" value="WD40 repeat-like"/>
    <property type="match status" value="1"/>
</dbReference>
<dbReference type="SMART" id="SM00320">
    <property type="entry name" value="WD40"/>
    <property type="match status" value="6"/>
</dbReference>
<feature type="repeat" description="WD" evidence="3">
    <location>
        <begin position="132"/>
        <end position="174"/>
    </location>
</feature>
<keyword evidence="2" id="KW-0677">Repeat</keyword>
<evidence type="ECO:0000313" key="4">
    <source>
        <dbReference type="EMBL" id="KAK8944195.1"/>
    </source>
</evidence>
<evidence type="ECO:0008006" key="6">
    <source>
        <dbReference type="Google" id="ProtNLM"/>
    </source>
</evidence>
<accession>A0AAP0BLK7</accession>
<comment type="caution">
    <text evidence="4">The sequence shown here is derived from an EMBL/GenBank/DDBJ whole genome shotgun (WGS) entry which is preliminary data.</text>
</comment>
<feature type="repeat" description="WD" evidence="3">
    <location>
        <begin position="370"/>
        <end position="399"/>
    </location>
</feature>
<dbReference type="Proteomes" id="UP001418222">
    <property type="component" value="Unassembled WGS sequence"/>
</dbReference>
<proteinExistence type="predicted"/>
<keyword evidence="1 3" id="KW-0853">WD repeat</keyword>
<dbReference type="AlphaFoldDB" id="A0AAP0BLK7"/>
<evidence type="ECO:0000256" key="2">
    <source>
        <dbReference type="ARBA" id="ARBA00022737"/>
    </source>
</evidence>
<protein>
    <recommendedName>
        <fullName evidence="6">WD repeat-containing protein 25</fullName>
    </recommendedName>
</protein>
<dbReference type="InterPro" id="IPR019775">
    <property type="entry name" value="WD40_repeat_CS"/>
</dbReference>
<evidence type="ECO:0000256" key="3">
    <source>
        <dbReference type="PROSITE-ProRule" id="PRU00221"/>
    </source>
</evidence>
<name>A0AAP0BLK7_9ASPA</name>
<organism evidence="4 5">
    <name type="scientific">Platanthera zijinensis</name>
    <dbReference type="NCBI Taxonomy" id="2320716"/>
    <lineage>
        <taxon>Eukaryota</taxon>
        <taxon>Viridiplantae</taxon>
        <taxon>Streptophyta</taxon>
        <taxon>Embryophyta</taxon>
        <taxon>Tracheophyta</taxon>
        <taxon>Spermatophyta</taxon>
        <taxon>Magnoliopsida</taxon>
        <taxon>Liliopsida</taxon>
        <taxon>Asparagales</taxon>
        <taxon>Orchidaceae</taxon>
        <taxon>Orchidoideae</taxon>
        <taxon>Orchideae</taxon>
        <taxon>Orchidinae</taxon>
        <taxon>Platanthera</taxon>
    </lineage>
</organism>
<dbReference type="PANTHER" id="PTHR44566">
    <property type="entry name" value="TRANSDUCIN/WD40 REPEAT-LIKE SUPERFAMILY PROTEIN"/>
    <property type="match status" value="1"/>
</dbReference>
<dbReference type="PANTHER" id="PTHR44566:SF1">
    <property type="entry name" value="WD REPEAT-CONTAINING PROTEIN 25"/>
    <property type="match status" value="1"/>
</dbReference>
<dbReference type="PROSITE" id="PS50294">
    <property type="entry name" value="WD_REPEATS_REGION"/>
    <property type="match status" value="1"/>
</dbReference>
<keyword evidence="5" id="KW-1185">Reference proteome</keyword>
<dbReference type="InterPro" id="IPR053053">
    <property type="entry name" value="WD_repeat_protein"/>
</dbReference>
<reference evidence="4 5" key="1">
    <citation type="journal article" date="2022" name="Nat. Plants">
        <title>Genomes of leafy and leafless Platanthera orchids illuminate the evolution of mycoheterotrophy.</title>
        <authorList>
            <person name="Li M.H."/>
            <person name="Liu K.W."/>
            <person name="Li Z."/>
            <person name="Lu H.C."/>
            <person name="Ye Q.L."/>
            <person name="Zhang D."/>
            <person name="Wang J.Y."/>
            <person name="Li Y.F."/>
            <person name="Zhong Z.M."/>
            <person name="Liu X."/>
            <person name="Yu X."/>
            <person name="Liu D.K."/>
            <person name="Tu X.D."/>
            <person name="Liu B."/>
            <person name="Hao Y."/>
            <person name="Liao X.Y."/>
            <person name="Jiang Y.T."/>
            <person name="Sun W.H."/>
            <person name="Chen J."/>
            <person name="Chen Y.Q."/>
            <person name="Ai Y."/>
            <person name="Zhai J.W."/>
            <person name="Wu S.S."/>
            <person name="Zhou Z."/>
            <person name="Hsiao Y.Y."/>
            <person name="Wu W.L."/>
            <person name="Chen Y.Y."/>
            <person name="Lin Y.F."/>
            <person name="Hsu J.L."/>
            <person name="Li C.Y."/>
            <person name="Wang Z.W."/>
            <person name="Zhao X."/>
            <person name="Zhong W.Y."/>
            <person name="Ma X.K."/>
            <person name="Ma L."/>
            <person name="Huang J."/>
            <person name="Chen G.Z."/>
            <person name="Huang M.Z."/>
            <person name="Huang L."/>
            <person name="Peng D.H."/>
            <person name="Luo Y.B."/>
            <person name="Zou S.Q."/>
            <person name="Chen S.P."/>
            <person name="Lan S."/>
            <person name="Tsai W.C."/>
            <person name="Van de Peer Y."/>
            <person name="Liu Z.J."/>
        </authorList>
    </citation>
    <scope>NUCLEOTIDE SEQUENCE [LARGE SCALE GENOMIC DNA]</scope>
    <source>
        <strain evidence="4">Lor287</strain>
    </source>
</reference>
<evidence type="ECO:0000256" key="1">
    <source>
        <dbReference type="ARBA" id="ARBA00022574"/>
    </source>
</evidence>
<dbReference type="Pfam" id="PF00400">
    <property type="entry name" value="WD40"/>
    <property type="match status" value="5"/>
</dbReference>
<dbReference type="CDD" id="cd00200">
    <property type="entry name" value="WD40"/>
    <property type="match status" value="1"/>
</dbReference>
<dbReference type="Gene3D" id="2.130.10.10">
    <property type="entry name" value="YVTN repeat-like/Quinoprotein amine dehydrogenase"/>
    <property type="match status" value="1"/>
</dbReference>
<evidence type="ECO:0000313" key="5">
    <source>
        <dbReference type="Proteomes" id="UP001418222"/>
    </source>
</evidence>